<accession>A0A6G1ITY2</accession>
<reference evidence="1" key="1">
    <citation type="journal article" date="2020" name="Stud. Mycol.">
        <title>101 Dothideomycetes genomes: a test case for predicting lifestyles and emergence of pathogens.</title>
        <authorList>
            <person name="Haridas S."/>
            <person name="Albert R."/>
            <person name="Binder M."/>
            <person name="Bloem J."/>
            <person name="Labutti K."/>
            <person name="Salamov A."/>
            <person name="Andreopoulos B."/>
            <person name="Baker S."/>
            <person name="Barry K."/>
            <person name="Bills G."/>
            <person name="Bluhm B."/>
            <person name="Cannon C."/>
            <person name="Castanera R."/>
            <person name="Culley D."/>
            <person name="Daum C."/>
            <person name="Ezra D."/>
            <person name="Gonzalez J."/>
            <person name="Henrissat B."/>
            <person name="Kuo A."/>
            <person name="Liang C."/>
            <person name="Lipzen A."/>
            <person name="Lutzoni F."/>
            <person name="Magnuson J."/>
            <person name="Mondo S."/>
            <person name="Nolan M."/>
            <person name="Ohm R."/>
            <person name="Pangilinan J."/>
            <person name="Park H.-J."/>
            <person name="Ramirez L."/>
            <person name="Alfaro M."/>
            <person name="Sun H."/>
            <person name="Tritt A."/>
            <person name="Yoshinaga Y."/>
            <person name="Zwiers L.-H."/>
            <person name="Turgeon B."/>
            <person name="Goodwin S."/>
            <person name="Spatafora J."/>
            <person name="Crous P."/>
            <person name="Grigoriev I."/>
        </authorList>
    </citation>
    <scope>NUCLEOTIDE SEQUENCE</scope>
    <source>
        <strain evidence="1">CBS 122367</strain>
    </source>
</reference>
<sequence>MLVVKTARKETCKGIISSINHAPRTLEIPPYMPSPFPIPVLFIRMQTPRNAAPPCPCPSPHPITHYAGNQSQIHGG</sequence>
<name>A0A6G1ITY2_9PLEO</name>
<dbReference type="AlphaFoldDB" id="A0A6G1ITY2"/>
<gene>
    <name evidence="1" type="ORF">K458DRAFT_420576</name>
</gene>
<organism evidence="1 2">
    <name type="scientific">Lentithecium fluviatile CBS 122367</name>
    <dbReference type="NCBI Taxonomy" id="1168545"/>
    <lineage>
        <taxon>Eukaryota</taxon>
        <taxon>Fungi</taxon>
        <taxon>Dikarya</taxon>
        <taxon>Ascomycota</taxon>
        <taxon>Pezizomycotina</taxon>
        <taxon>Dothideomycetes</taxon>
        <taxon>Pleosporomycetidae</taxon>
        <taxon>Pleosporales</taxon>
        <taxon>Massarineae</taxon>
        <taxon>Lentitheciaceae</taxon>
        <taxon>Lentithecium</taxon>
    </lineage>
</organism>
<dbReference type="Proteomes" id="UP000799291">
    <property type="component" value="Unassembled WGS sequence"/>
</dbReference>
<evidence type="ECO:0000313" key="1">
    <source>
        <dbReference type="EMBL" id="KAF2681401.1"/>
    </source>
</evidence>
<dbReference type="EMBL" id="MU005591">
    <property type="protein sequence ID" value="KAF2681401.1"/>
    <property type="molecule type" value="Genomic_DNA"/>
</dbReference>
<protein>
    <submittedName>
        <fullName evidence="1">Uncharacterized protein</fullName>
    </submittedName>
</protein>
<keyword evidence="2" id="KW-1185">Reference proteome</keyword>
<evidence type="ECO:0000313" key="2">
    <source>
        <dbReference type="Proteomes" id="UP000799291"/>
    </source>
</evidence>
<proteinExistence type="predicted"/>